<proteinExistence type="predicted"/>
<dbReference type="AlphaFoldDB" id="A0A6P7F406"/>
<protein>
    <submittedName>
        <fullName evidence="3">General transcription factor II-I repeat domain-containing protein 2A-like</fullName>
    </submittedName>
</protein>
<reference evidence="1" key="2">
    <citation type="submission" date="2025-05" db="UniProtKB">
        <authorList>
            <consortium name="EnsemblMetazoa"/>
        </authorList>
    </citation>
    <scope>IDENTIFICATION</scope>
</reference>
<evidence type="ECO:0000313" key="1">
    <source>
        <dbReference type="EnsemblMetazoa" id="XP_028128225.1"/>
    </source>
</evidence>
<dbReference type="Proteomes" id="UP001652700">
    <property type="component" value="Unplaced"/>
</dbReference>
<gene>
    <name evidence="3" type="primary">LOC114324563</name>
</gene>
<dbReference type="InParanoid" id="A0A6P7F406"/>
<dbReference type="EnsemblMetazoa" id="XM_028272424.1">
    <property type="protein sequence ID" value="XP_028128225.1"/>
    <property type="gene ID" value="LOC114324563"/>
</dbReference>
<dbReference type="PANTHER" id="PTHR45913">
    <property type="entry name" value="EPM2A-INTERACTING PROTEIN 1"/>
    <property type="match status" value="1"/>
</dbReference>
<evidence type="ECO:0000313" key="3">
    <source>
        <dbReference type="RefSeq" id="XP_028128225.1"/>
    </source>
</evidence>
<keyword evidence="2" id="KW-1185">Reference proteome</keyword>
<dbReference type="InterPro" id="IPR012337">
    <property type="entry name" value="RNaseH-like_sf"/>
</dbReference>
<dbReference type="OrthoDB" id="6744268at2759"/>
<dbReference type="KEGG" id="dvv:114324563"/>
<dbReference type="PANTHER" id="PTHR45913:SF5">
    <property type="entry name" value="GENERAL TRANSCRIPTION FACTOR II-I REPEAT DOMAIN-CONTAINING PROTEIN 2A-LIKE PROTEIN"/>
    <property type="match status" value="1"/>
</dbReference>
<dbReference type="GeneID" id="114324563"/>
<dbReference type="RefSeq" id="XP_028128225.1">
    <property type="nucleotide sequence ID" value="XM_028272424.1"/>
</dbReference>
<sequence>MNLAANIALNLTDELYKSKYFSLALDSSTDITAISQLLLFVKYVSKDCVLKEDFLGMIPMTGQTRGIEYLNTTVNFFNEHSIDLIKVFSVCTDNCPSMLGQNIGFVQLLKKHLGNDNLLSFHCIIHQKSLAAKFGENFSCVMKTLVKIVNVIRSNELNYKEFQEFLKELSQYGDIIYHTVVRWLNKGKVLERFFSIRHEITLFLATKSKEFLDIYNFSWRLKVAFLTDTMSTMNETLTKWQGDYNNIVTKMLSSAFSLEQKQNIMYIEEFSNEDYSSFPSVKALFDEQSDENQKIYDLLKLLADLKDEMSVRFSDFRKFQEPFRLVENPWAITTANVAHLSIFGYEARDLKKN</sequence>
<evidence type="ECO:0000313" key="2">
    <source>
        <dbReference type="Proteomes" id="UP001652700"/>
    </source>
</evidence>
<organism evidence="3">
    <name type="scientific">Diabrotica virgifera virgifera</name>
    <name type="common">western corn rootworm</name>
    <dbReference type="NCBI Taxonomy" id="50390"/>
    <lineage>
        <taxon>Eukaryota</taxon>
        <taxon>Metazoa</taxon>
        <taxon>Ecdysozoa</taxon>
        <taxon>Arthropoda</taxon>
        <taxon>Hexapoda</taxon>
        <taxon>Insecta</taxon>
        <taxon>Pterygota</taxon>
        <taxon>Neoptera</taxon>
        <taxon>Endopterygota</taxon>
        <taxon>Coleoptera</taxon>
        <taxon>Polyphaga</taxon>
        <taxon>Cucujiformia</taxon>
        <taxon>Chrysomeloidea</taxon>
        <taxon>Chrysomelidae</taxon>
        <taxon>Galerucinae</taxon>
        <taxon>Diabroticina</taxon>
        <taxon>Diabroticites</taxon>
        <taxon>Diabrotica</taxon>
    </lineage>
</organism>
<accession>A0A6P7F406</accession>
<reference evidence="3" key="1">
    <citation type="submission" date="2025-04" db="UniProtKB">
        <authorList>
            <consortium name="RefSeq"/>
        </authorList>
    </citation>
    <scope>IDENTIFICATION</scope>
    <source>
        <tissue evidence="3">Whole insect</tissue>
    </source>
</reference>
<dbReference type="SUPFAM" id="SSF53098">
    <property type="entry name" value="Ribonuclease H-like"/>
    <property type="match status" value="1"/>
</dbReference>
<name>A0A6P7F406_DIAVI</name>